<evidence type="ECO:0000256" key="6">
    <source>
        <dbReference type="RuleBase" id="RU363077"/>
    </source>
</evidence>
<feature type="transmembrane region" description="Helical" evidence="6">
    <location>
        <begin position="251"/>
        <end position="268"/>
    </location>
</feature>
<keyword evidence="8" id="KW-1185">Reference proteome</keyword>
<keyword evidence="3 6" id="KW-0812">Transmembrane</keyword>
<comment type="similarity">
    <text evidence="2 6">Belongs to the drug/metabolite transporter (DMT) superfamily. Plant drug/metabolite exporter (P-DME) (TC 2.A.7.4) family.</text>
</comment>
<feature type="transmembrane region" description="Helical" evidence="6">
    <location>
        <begin position="183"/>
        <end position="203"/>
    </location>
</feature>
<evidence type="ECO:0000256" key="5">
    <source>
        <dbReference type="ARBA" id="ARBA00023136"/>
    </source>
</evidence>
<gene>
    <name evidence="9" type="primary">LOC105041342</name>
</gene>
<evidence type="ECO:0000256" key="3">
    <source>
        <dbReference type="ARBA" id="ARBA00022692"/>
    </source>
</evidence>
<accession>A0A6I9QWW5</accession>
<reference evidence="9" key="1">
    <citation type="submission" date="2025-08" db="UniProtKB">
        <authorList>
            <consortium name="RefSeq"/>
        </authorList>
    </citation>
    <scope>IDENTIFICATION</scope>
</reference>
<dbReference type="GO" id="GO:0022857">
    <property type="term" value="F:transmembrane transporter activity"/>
    <property type="evidence" value="ECO:0007669"/>
    <property type="project" value="InterPro"/>
</dbReference>
<keyword evidence="4 6" id="KW-1133">Transmembrane helix</keyword>
<dbReference type="RefSeq" id="XP_010916579.1">
    <property type="nucleotide sequence ID" value="XM_010918277.1"/>
</dbReference>
<feature type="transmembrane region" description="Helical" evidence="6">
    <location>
        <begin position="306"/>
        <end position="325"/>
    </location>
</feature>
<feature type="domain" description="EamA" evidence="7">
    <location>
        <begin position="185"/>
        <end position="322"/>
    </location>
</feature>
<dbReference type="InterPro" id="IPR030184">
    <property type="entry name" value="WAT1-related"/>
</dbReference>
<dbReference type="KEGG" id="egu:105041342"/>
<dbReference type="InterPro" id="IPR037185">
    <property type="entry name" value="EmrE-like"/>
</dbReference>
<evidence type="ECO:0000313" key="8">
    <source>
        <dbReference type="Proteomes" id="UP000504607"/>
    </source>
</evidence>
<feature type="transmembrane region" description="Helical" evidence="6">
    <location>
        <begin position="215"/>
        <end position="236"/>
    </location>
</feature>
<feature type="transmembrane region" description="Helical" evidence="6">
    <location>
        <begin position="40"/>
        <end position="62"/>
    </location>
</feature>
<name>A0A6I9QWW5_ELAGV</name>
<dbReference type="OrthoDB" id="1728340at2759"/>
<evidence type="ECO:0000256" key="2">
    <source>
        <dbReference type="ARBA" id="ARBA00007635"/>
    </source>
</evidence>
<feature type="transmembrane region" description="Helical" evidence="6">
    <location>
        <begin position="280"/>
        <end position="300"/>
    </location>
</feature>
<dbReference type="AlphaFoldDB" id="A0A6I9QWW5"/>
<dbReference type="InParanoid" id="A0A6I9QWW5"/>
<comment type="subcellular location">
    <subcellularLocation>
        <location evidence="1 6">Membrane</location>
        <topology evidence="1 6">Multi-pass membrane protein</topology>
    </subcellularLocation>
</comment>
<dbReference type="Pfam" id="PF00892">
    <property type="entry name" value="EamA"/>
    <property type="match status" value="2"/>
</dbReference>
<feature type="transmembrane region" description="Helical" evidence="6">
    <location>
        <begin position="12"/>
        <end position="34"/>
    </location>
</feature>
<sequence>MALGGVWSRVKPYLAMVFLQFGYAGMYLISVATLKQGMSHYVLVVYRNAIAAAVIFPFALWFERKARPKMTVSNFLKIMALALLEPVLDQNFYYMGAKNTNASFASALYNVLPAVTFMNAILLRMEKIEIKKRRSQAKIIGALVTVVGALLMILYKGPVVEFIWTKGRNHHNNTAGSQDDGHWLAGVFMLLLSCFCWSAFFVLQSHTLKSYPAELSLTTWICSMGAVQSGAVALVMERSAKPWLIGFDMRFLTAAYSGIMCSGIAYYVQAIVMKERGPVFVTAFNPLCMIIVAVLGSIVLGEEITVGRVIGASIIVIGLYSLIWGKSKDHLTQPSETGEKEGALKLPIAATDAIKSNSADHATVVEIPSARNPSSI</sequence>
<dbReference type="GO" id="GO:0016020">
    <property type="term" value="C:membrane"/>
    <property type="evidence" value="ECO:0007669"/>
    <property type="project" value="UniProtKB-SubCell"/>
</dbReference>
<evidence type="ECO:0000313" key="9">
    <source>
        <dbReference type="RefSeq" id="XP_010916579.1"/>
    </source>
</evidence>
<evidence type="ECO:0000259" key="7">
    <source>
        <dbReference type="Pfam" id="PF00892"/>
    </source>
</evidence>
<dbReference type="InterPro" id="IPR000620">
    <property type="entry name" value="EamA_dom"/>
</dbReference>
<protein>
    <recommendedName>
        <fullName evidence="6">WAT1-related protein</fullName>
    </recommendedName>
</protein>
<dbReference type="Proteomes" id="UP000504607">
    <property type="component" value="Chromosome 3"/>
</dbReference>
<dbReference type="FunCoup" id="A0A6I9QWW5">
    <property type="interactions" value="28"/>
</dbReference>
<evidence type="ECO:0000256" key="4">
    <source>
        <dbReference type="ARBA" id="ARBA00022989"/>
    </source>
</evidence>
<organism evidence="8 9">
    <name type="scientific">Elaeis guineensis var. tenera</name>
    <name type="common">Oil palm</name>
    <dbReference type="NCBI Taxonomy" id="51953"/>
    <lineage>
        <taxon>Eukaryota</taxon>
        <taxon>Viridiplantae</taxon>
        <taxon>Streptophyta</taxon>
        <taxon>Embryophyta</taxon>
        <taxon>Tracheophyta</taxon>
        <taxon>Spermatophyta</taxon>
        <taxon>Magnoliopsida</taxon>
        <taxon>Liliopsida</taxon>
        <taxon>Arecaceae</taxon>
        <taxon>Arecoideae</taxon>
        <taxon>Cocoseae</taxon>
        <taxon>Elaeidinae</taxon>
        <taxon>Elaeis</taxon>
    </lineage>
</organism>
<feature type="transmembrane region" description="Helical" evidence="6">
    <location>
        <begin position="137"/>
        <end position="155"/>
    </location>
</feature>
<dbReference type="GeneID" id="105041342"/>
<proteinExistence type="inferred from homology"/>
<dbReference type="SUPFAM" id="SSF103481">
    <property type="entry name" value="Multidrug resistance efflux transporter EmrE"/>
    <property type="match status" value="2"/>
</dbReference>
<feature type="transmembrane region" description="Helical" evidence="6">
    <location>
        <begin position="107"/>
        <end position="125"/>
    </location>
</feature>
<dbReference type="PANTHER" id="PTHR31218">
    <property type="entry name" value="WAT1-RELATED PROTEIN"/>
    <property type="match status" value="1"/>
</dbReference>
<keyword evidence="5 6" id="KW-0472">Membrane</keyword>
<feature type="domain" description="EamA" evidence="7">
    <location>
        <begin position="13"/>
        <end position="153"/>
    </location>
</feature>
<evidence type="ECO:0000256" key="1">
    <source>
        <dbReference type="ARBA" id="ARBA00004141"/>
    </source>
</evidence>